<keyword evidence="1" id="KW-1185">Reference proteome</keyword>
<protein>
    <submittedName>
        <fullName evidence="2">Uncharacterized protein LOC115887999 isoform X1</fullName>
    </submittedName>
</protein>
<reference evidence="2" key="1">
    <citation type="submission" date="2025-08" db="UniProtKB">
        <authorList>
            <consortium name="RefSeq"/>
        </authorList>
    </citation>
    <scope>IDENTIFICATION</scope>
    <source>
        <tissue evidence="2">Gonads</tissue>
    </source>
</reference>
<dbReference type="AlphaFoldDB" id="A0A6J2YHE8"/>
<evidence type="ECO:0000313" key="2">
    <source>
        <dbReference type="RefSeq" id="XP_030763438.1"/>
    </source>
</evidence>
<dbReference type="RefSeq" id="XP_030763438.1">
    <property type="nucleotide sequence ID" value="XM_030907578.1"/>
</dbReference>
<dbReference type="KEGG" id="soy:115887999"/>
<dbReference type="Proteomes" id="UP000504635">
    <property type="component" value="Unplaced"/>
</dbReference>
<accession>A0A6J2YHE8</accession>
<evidence type="ECO:0000313" key="1">
    <source>
        <dbReference type="Proteomes" id="UP000504635"/>
    </source>
</evidence>
<dbReference type="InParanoid" id="A0A6J2YHE8"/>
<name>A0A6J2YHE8_SITOR</name>
<proteinExistence type="predicted"/>
<dbReference type="GeneID" id="115887999"/>
<gene>
    <name evidence="2" type="primary">LOC115887999</name>
</gene>
<organism evidence="1 2">
    <name type="scientific">Sitophilus oryzae</name>
    <name type="common">Rice weevil</name>
    <name type="synonym">Curculio oryzae</name>
    <dbReference type="NCBI Taxonomy" id="7048"/>
    <lineage>
        <taxon>Eukaryota</taxon>
        <taxon>Metazoa</taxon>
        <taxon>Ecdysozoa</taxon>
        <taxon>Arthropoda</taxon>
        <taxon>Hexapoda</taxon>
        <taxon>Insecta</taxon>
        <taxon>Pterygota</taxon>
        <taxon>Neoptera</taxon>
        <taxon>Endopterygota</taxon>
        <taxon>Coleoptera</taxon>
        <taxon>Polyphaga</taxon>
        <taxon>Cucujiformia</taxon>
        <taxon>Curculionidae</taxon>
        <taxon>Dryophthorinae</taxon>
        <taxon>Sitophilus</taxon>
    </lineage>
</organism>
<sequence length="110" mass="13200">MNGICWGNYCYKSTNRTICKYYGGHQKALNGMKLVRKKSRKTILNCCYLIAVRGDPVLYQWYMLGQLLLKIHKLYYLQILWWTSKSFKWNETYAEEIEENHFELLLLNSC</sequence>